<evidence type="ECO:0000313" key="10">
    <source>
        <dbReference type="Proteomes" id="UP000613011"/>
    </source>
</evidence>
<feature type="transmembrane region" description="Helical" evidence="5">
    <location>
        <begin position="264"/>
        <end position="283"/>
    </location>
</feature>
<keyword evidence="3 5" id="KW-1133">Transmembrane helix</keyword>
<feature type="transmembrane region" description="Helical" evidence="5">
    <location>
        <begin position="237"/>
        <end position="257"/>
    </location>
</feature>
<evidence type="ECO:0000256" key="2">
    <source>
        <dbReference type="ARBA" id="ARBA00022692"/>
    </source>
</evidence>
<feature type="transmembrane region" description="Helical" evidence="5">
    <location>
        <begin position="349"/>
        <end position="367"/>
    </location>
</feature>
<evidence type="ECO:0000259" key="7">
    <source>
        <dbReference type="Pfam" id="PF24961"/>
    </source>
</evidence>
<dbReference type="InterPro" id="IPR012340">
    <property type="entry name" value="NA-bd_OB-fold"/>
</dbReference>
<dbReference type="Gene3D" id="2.40.50.140">
    <property type="entry name" value="Nucleic acid-binding proteins"/>
    <property type="match status" value="1"/>
</dbReference>
<feature type="domain" description="NfeD integral membrane" evidence="7">
    <location>
        <begin position="243"/>
        <end position="358"/>
    </location>
</feature>
<dbReference type="AlphaFoldDB" id="A0A936ZFX0"/>
<sequence length="463" mass="48948">MQARLLFNVALLLLGLVLHGIGGDSRAQAGPRPVVYVVEIEGMIDLGLAPYLDRVLRQAEQEGARAVVLHINTFGGRVDAAVKIRDSLLAAKVPTIAFIDRRAISAGALISLAAQRIAMAGGGTIGAATPVQVGGPGGGTQPTDEKTVSYVRKEFKSTAEERGRPPLLAEAMVDTDVAIPELVEKGKLLTLSTSEALKHKVADFRADTLEQVLEQSGLAGAEVRQTSPNWAENVVRLITQPLLSSLLVTVAMLGIIIELRTPGFGIPGLLGVGSLALVLWGHWLAQLAGMEEMLLAALGIALIALEIFVIPGFGVAGVLGILALLAGLVMTMSGAGSTWAFLIGLASRLVFSLLVAIALSLVLLRFMHRIPGARRLILEDKLAAGAGYASPPPEDHDLLGRTGRAWSVLRPAGIAEIDGERHDVVSNGELIEAGEPIEVIRVDGNRIVVRRMNNLYTTTRKTP</sequence>
<feature type="domain" description="NfeD-like C-terminal" evidence="6">
    <location>
        <begin position="396"/>
        <end position="451"/>
    </location>
</feature>
<keyword evidence="4 5" id="KW-0472">Membrane</keyword>
<dbReference type="SUPFAM" id="SSF52096">
    <property type="entry name" value="ClpP/crotonase"/>
    <property type="match status" value="1"/>
</dbReference>
<dbReference type="SUPFAM" id="SSF141322">
    <property type="entry name" value="NfeD domain-like"/>
    <property type="match status" value="1"/>
</dbReference>
<dbReference type="Pfam" id="PF01957">
    <property type="entry name" value="NfeD"/>
    <property type="match status" value="1"/>
</dbReference>
<dbReference type="GO" id="GO:0005886">
    <property type="term" value="C:plasma membrane"/>
    <property type="evidence" value="ECO:0007669"/>
    <property type="project" value="TreeGrafter"/>
</dbReference>
<dbReference type="Pfam" id="PF24961">
    <property type="entry name" value="NfeD_membrane"/>
    <property type="match status" value="1"/>
</dbReference>
<dbReference type="RefSeq" id="WP_201682199.1">
    <property type="nucleotide sequence ID" value="NZ_JAEQNA010000001.1"/>
</dbReference>
<protein>
    <submittedName>
        <fullName evidence="9">Nodulation protein NfeD</fullName>
    </submittedName>
</protein>
<feature type="transmembrane region" description="Helical" evidence="5">
    <location>
        <begin position="295"/>
        <end position="315"/>
    </location>
</feature>
<dbReference type="Proteomes" id="UP000613011">
    <property type="component" value="Unassembled WGS sequence"/>
</dbReference>
<dbReference type="InterPro" id="IPR056738">
    <property type="entry name" value="NfeD1b_N"/>
</dbReference>
<gene>
    <name evidence="9" type="ORF">JI739_02190</name>
</gene>
<evidence type="ECO:0000256" key="5">
    <source>
        <dbReference type="SAM" id="Phobius"/>
    </source>
</evidence>
<comment type="subcellular location">
    <subcellularLocation>
        <location evidence="1">Membrane</location>
        <topology evidence="1">Multi-pass membrane protein</topology>
    </subcellularLocation>
</comment>
<reference evidence="9" key="1">
    <citation type="submission" date="2021-01" db="EMBL/GenBank/DDBJ databases">
        <title>Ramlibacter sp. strain AW1 16S ribosomal RNA gene Genome sequencing and assembly.</title>
        <authorList>
            <person name="Kang M."/>
        </authorList>
    </citation>
    <scope>NUCLEOTIDE SEQUENCE</scope>
    <source>
        <strain evidence="9">AW1</strain>
    </source>
</reference>
<organism evidence="9 10">
    <name type="scientific">Ramlibacter aurantiacus</name>
    <dbReference type="NCBI Taxonomy" id="2801330"/>
    <lineage>
        <taxon>Bacteria</taxon>
        <taxon>Pseudomonadati</taxon>
        <taxon>Pseudomonadota</taxon>
        <taxon>Betaproteobacteria</taxon>
        <taxon>Burkholderiales</taxon>
        <taxon>Comamonadaceae</taxon>
        <taxon>Ramlibacter</taxon>
    </lineage>
</organism>
<feature type="domain" description="NfeD1b N-terminal" evidence="8">
    <location>
        <begin position="34"/>
        <end position="225"/>
    </location>
</feature>
<dbReference type="CDD" id="cd07021">
    <property type="entry name" value="Clp_protease_NfeD_like"/>
    <property type="match status" value="1"/>
</dbReference>
<name>A0A936ZFX0_9BURK</name>
<dbReference type="Pfam" id="PF25145">
    <property type="entry name" value="NfeD1b_N"/>
    <property type="match status" value="1"/>
</dbReference>
<dbReference type="InterPro" id="IPR056739">
    <property type="entry name" value="NfeD_membrane"/>
</dbReference>
<proteinExistence type="predicted"/>
<feature type="transmembrane region" description="Helical" evidence="5">
    <location>
        <begin position="322"/>
        <end position="343"/>
    </location>
</feature>
<keyword evidence="10" id="KW-1185">Reference proteome</keyword>
<accession>A0A936ZFX0</accession>
<dbReference type="PANTHER" id="PTHR33507:SF3">
    <property type="entry name" value="INNER MEMBRANE PROTEIN YBBJ"/>
    <property type="match status" value="1"/>
</dbReference>
<evidence type="ECO:0000256" key="1">
    <source>
        <dbReference type="ARBA" id="ARBA00004141"/>
    </source>
</evidence>
<evidence type="ECO:0000256" key="4">
    <source>
        <dbReference type="ARBA" id="ARBA00023136"/>
    </source>
</evidence>
<evidence type="ECO:0000256" key="3">
    <source>
        <dbReference type="ARBA" id="ARBA00022989"/>
    </source>
</evidence>
<dbReference type="InterPro" id="IPR052165">
    <property type="entry name" value="Membrane_assoc_protease"/>
</dbReference>
<dbReference type="EMBL" id="JAEQNA010000001">
    <property type="protein sequence ID" value="MBL0419147.1"/>
    <property type="molecule type" value="Genomic_DNA"/>
</dbReference>
<comment type="caution">
    <text evidence="9">The sequence shown here is derived from an EMBL/GenBank/DDBJ whole genome shotgun (WGS) entry which is preliminary data.</text>
</comment>
<dbReference type="PANTHER" id="PTHR33507">
    <property type="entry name" value="INNER MEMBRANE PROTEIN YBBJ"/>
    <property type="match status" value="1"/>
</dbReference>
<dbReference type="InterPro" id="IPR029045">
    <property type="entry name" value="ClpP/crotonase-like_dom_sf"/>
</dbReference>
<evidence type="ECO:0000259" key="8">
    <source>
        <dbReference type="Pfam" id="PF25145"/>
    </source>
</evidence>
<evidence type="ECO:0000313" key="9">
    <source>
        <dbReference type="EMBL" id="MBL0419147.1"/>
    </source>
</evidence>
<dbReference type="InterPro" id="IPR002810">
    <property type="entry name" value="NfeD-like_C"/>
</dbReference>
<evidence type="ECO:0000259" key="6">
    <source>
        <dbReference type="Pfam" id="PF01957"/>
    </source>
</evidence>
<keyword evidence="2 5" id="KW-0812">Transmembrane</keyword>
<dbReference type="Gene3D" id="3.90.226.10">
    <property type="entry name" value="2-enoyl-CoA Hydratase, Chain A, domain 1"/>
    <property type="match status" value="1"/>
</dbReference>